<dbReference type="EMBL" id="JANPWB010000012">
    <property type="protein sequence ID" value="KAJ1116527.1"/>
    <property type="molecule type" value="Genomic_DNA"/>
</dbReference>
<feature type="compositionally biased region" description="Polar residues" evidence="1">
    <location>
        <begin position="74"/>
        <end position="86"/>
    </location>
</feature>
<feature type="compositionally biased region" description="Basic and acidic residues" evidence="1">
    <location>
        <begin position="47"/>
        <end position="72"/>
    </location>
</feature>
<sequence length="86" mass="9668">MALQYSRGTIATGLPNLEASPTPPNQEQFQAMMGFENPSSACPGRQHQQDNLRKWQEEERETHQERLDEPSESRPAQQTPGLTSST</sequence>
<name>A0AAV7NN56_PLEWA</name>
<accession>A0AAV7NN56</accession>
<gene>
    <name evidence="2" type="ORF">NDU88_004737</name>
</gene>
<dbReference type="AlphaFoldDB" id="A0AAV7NN56"/>
<proteinExistence type="predicted"/>
<feature type="region of interest" description="Disordered" evidence="1">
    <location>
        <begin position="1"/>
        <end position="86"/>
    </location>
</feature>
<evidence type="ECO:0000256" key="1">
    <source>
        <dbReference type="SAM" id="MobiDB-lite"/>
    </source>
</evidence>
<organism evidence="2 3">
    <name type="scientific">Pleurodeles waltl</name>
    <name type="common">Iberian ribbed newt</name>
    <dbReference type="NCBI Taxonomy" id="8319"/>
    <lineage>
        <taxon>Eukaryota</taxon>
        <taxon>Metazoa</taxon>
        <taxon>Chordata</taxon>
        <taxon>Craniata</taxon>
        <taxon>Vertebrata</taxon>
        <taxon>Euteleostomi</taxon>
        <taxon>Amphibia</taxon>
        <taxon>Batrachia</taxon>
        <taxon>Caudata</taxon>
        <taxon>Salamandroidea</taxon>
        <taxon>Salamandridae</taxon>
        <taxon>Pleurodelinae</taxon>
        <taxon>Pleurodeles</taxon>
    </lineage>
</organism>
<protein>
    <submittedName>
        <fullName evidence="2">Uncharacterized protein</fullName>
    </submittedName>
</protein>
<comment type="caution">
    <text evidence="2">The sequence shown here is derived from an EMBL/GenBank/DDBJ whole genome shotgun (WGS) entry which is preliminary data.</text>
</comment>
<evidence type="ECO:0000313" key="2">
    <source>
        <dbReference type="EMBL" id="KAJ1116527.1"/>
    </source>
</evidence>
<reference evidence="2" key="1">
    <citation type="journal article" date="2022" name="bioRxiv">
        <title>Sequencing and chromosome-scale assembly of the giantPleurodeles waltlgenome.</title>
        <authorList>
            <person name="Brown T."/>
            <person name="Elewa A."/>
            <person name="Iarovenko S."/>
            <person name="Subramanian E."/>
            <person name="Araus A.J."/>
            <person name="Petzold A."/>
            <person name="Susuki M."/>
            <person name="Suzuki K.-i.T."/>
            <person name="Hayashi T."/>
            <person name="Toyoda A."/>
            <person name="Oliveira C."/>
            <person name="Osipova E."/>
            <person name="Leigh N.D."/>
            <person name="Simon A."/>
            <person name="Yun M.H."/>
        </authorList>
    </citation>
    <scope>NUCLEOTIDE SEQUENCE</scope>
    <source>
        <strain evidence="2">20211129_DDA</strain>
        <tissue evidence="2">Liver</tissue>
    </source>
</reference>
<evidence type="ECO:0000313" key="3">
    <source>
        <dbReference type="Proteomes" id="UP001066276"/>
    </source>
</evidence>
<keyword evidence="3" id="KW-1185">Reference proteome</keyword>
<dbReference type="Proteomes" id="UP001066276">
    <property type="component" value="Chromosome 8"/>
</dbReference>